<reference evidence="1" key="1">
    <citation type="submission" date="2024-07" db="EMBL/GenBank/DDBJ databases">
        <authorList>
            <person name="Kim Y.J."/>
            <person name="Jeong J.Y."/>
        </authorList>
    </citation>
    <scope>NUCLEOTIDE SEQUENCE</scope>
    <source>
        <strain evidence="1">GIHE-MW2</strain>
    </source>
</reference>
<accession>A0AAU8JD96</accession>
<dbReference type="AlphaFoldDB" id="A0AAU8JD96"/>
<sequence>MIEQIKFRHSVISDFNPVVSLNLTACKIVNEQFIYPKLKDFFDDKGGIDYYEELDPDKIKTDIEFRQKDSQESYVKSYIYKELINTISKNDDGSINFKPRYVVSFDEELTPETDAKTQIKYGKLKLGQQAILYFIYIDLKDIISFIKQ</sequence>
<organism evidence="1">
    <name type="scientific">Planktothricoides raciborskii GIHE-MW2</name>
    <dbReference type="NCBI Taxonomy" id="2792601"/>
    <lineage>
        <taxon>Bacteria</taxon>
        <taxon>Bacillati</taxon>
        <taxon>Cyanobacteriota</taxon>
        <taxon>Cyanophyceae</taxon>
        <taxon>Oscillatoriophycideae</taxon>
        <taxon>Oscillatoriales</taxon>
        <taxon>Oscillatoriaceae</taxon>
        <taxon>Planktothricoides</taxon>
    </lineage>
</organism>
<dbReference type="RefSeq" id="WP_054468969.1">
    <property type="nucleotide sequence ID" value="NZ_CP159837.1"/>
</dbReference>
<name>A0AAU8JD96_9CYAN</name>
<evidence type="ECO:0000313" key="1">
    <source>
        <dbReference type="EMBL" id="XCM36783.1"/>
    </source>
</evidence>
<protein>
    <submittedName>
        <fullName evidence="1">Uncharacterized protein</fullName>
    </submittedName>
</protein>
<gene>
    <name evidence="1" type="ORF">ABWT76_005564</name>
</gene>
<proteinExistence type="predicted"/>
<dbReference type="EMBL" id="CP159837">
    <property type="protein sequence ID" value="XCM36783.1"/>
    <property type="molecule type" value="Genomic_DNA"/>
</dbReference>